<evidence type="ECO:0000259" key="10">
    <source>
        <dbReference type="Pfam" id="PF21082"/>
    </source>
</evidence>
<feature type="transmembrane region" description="Helical" evidence="8">
    <location>
        <begin position="117"/>
        <end position="144"/>
    </location>
</feature>
<keyword evidence="6 8" id="KW-0472">Membrane</keyword>
<dbReference type="InterPro" id="IPR049278">
    <property type="entry name" value="MS_channel_C"/>
</dbReference>
<keyword evidence="5 8" id="KW-1133">Transmembrane helix</keyword>
<evidence type="ECO:0000256" key="3">
    <source>
        <dbReference type="ARBA" id="ARBA00022475"/>
    </source>
</evidence>
<dbReference type="Pfam" id="PF21088">
    <property type="entry name" value="MS_channel_1st"/>
    <property type="match status" value="1"/>
</dbReference>
<evidence type="ECO:0000259" key="11">
    <source>
        <dbReference type="Pfam" id="PF21088"/>
    </source>
</evidence>
<dbReference type="SUPFAM" id="SSF82689">
    <property type="entry name" value="Mechanosensitive channel protein MscS (YggB), C-terminal domain"/>
    <property type="match status" value="1"/>
</dbReference>
<comment type="caution">
    <text evidence="12">The sequence shown here is derived from an EMBL/GenBank/DDBJ whole genome shotgun (WGS) entry which is preliminary data.</text>
</comment>
<dbReference type="InterPro" id="IPR006685">
    <property type="entry name" value="MscS_channel_2nd"/>
</dbReference>
<dbReference type="InterPro" id="IPR049142">
    <property type="entry name" value="MS_channel_1st"/>
</dbReference>
<feature type="transmembrane region" description="Helical" evidence="8">
    <location>
        <begin position="40"/>
        <end position="62"/>
    </location>
</feature>
<dbReference type="InterPro" id="IPR023408">
    <property type="entry name" value="MscS_beta-dom_sf"/>
</dbReference>
<organism evidence="12 13">
    <name type="scientific">Cognatilysobacter xinjiangensis</name>
    <dbReference type="NCBI Taxonomy" id="546892"/>
    <lineage>
        <taxon>Bacteria</taxon>
        <taxon>Pseudomonadati</taxon>
        <taxon>Pseudomonadota</taxon>
        <taxon>Gammaproteobacteria</taxon>
        <taxon>Lysobacterales</taxon>
        <taxon>Lysobacteraceae</taxon>
        <taxon>Cognatilysobacter</taxon>
    </lineage>
</organism>
<dbReference type="Pfam" id="PF00924">
    <property type="entry name" value="MS_channel_2nd"/>
    <property type="match status" value="1"/>
</dbReference>
<feature type="domain" description="Mechanosensitive ion channel MscS" evidence="9">
    <location>
        <begin position="132"/>
        <end position="198"/>
    </location>
</feature>
<dbReference type="InterPro" id="IPR010920">
    <property type="entry name" value="LSM_dom_sf"/>
</dbReference>
<feature type="transmembrane region" description="Helical" evidence="8">
    <location>
        <begin position="93"/>
        <end position="111"/>
    </location>
</feature>
<dbReference type="InterPro" id="IPR011014">
    <property type="entry name" value="MscS_channel_TM-2"/>
</dbReference>
<sequence>MPQAQASRELHEAGARVRDAAQDGWQGLQPVLDYEIVRVAGLQLTVGNLATATILLALFFAASRYAARGLTRYGEREGVDAASLYAISRVARYGLLVIGFLIALEVAGIPVSKFAVFAGAIGVGLGFGLQAIFNNFISGLILLFDRSIKIGDFVELESGVHGVVRDIKIRATRISTNDNLNILVPNSEFVSGRVVNWTLLERARRMRIPFGVAYGTDKEIVKLAAIEAACEVPFTLAHDGPRGPQVWLVEFGPSRLEFQLIVWLNADATRRPSAVKAAYNWALHSALQRHGIVIPYPQQDLHVRSLFGHEGDEAIAVLAGRAVPTAEHEAAHAPPPTPRERIALADNDAQRDIERDIHEQPPADPGPRQQEE</sequence>
<evidence type="ECO:0000256" key="2">
    <source>
        <dbReference type="ARBA" id="ARBA00008017"/>
    </source>
</evidence>
<dbReference type="PANTHER" id="PTHR30347:SF1">
    <property type="entry name" value="MECHANOSENSITIVE CHANNEL MSCK"/>
    <property type="match status" value="1"/>
</dbReference>
<evidence type="ECO:0000256" key="6">
    <source>
        <dbReference type="ARBA" id="ARBA00023136"/>
    </source>
</evidence>
<keyword evidence="13" id="KW-1185">Reference proteome</keyword>
<evidence type="ECO:0000256" key="4">
    <source>
        <dbReference type="ARBA" id="ARBA00022692"/>
    </source>
</evidence>
<evidence type="ECO:0000256" key="8">
    <source>
        <dbReference type="SAM" id="Phobius"/>
    </source>
</evidence>
<feature type="region of interest" description="Disordered" evidence="7">
    <location>
        <begin position="326"/>
        <end position="372"/>
    </location>
</feature>
<dbReference type="EMBL" id="BMXY01000002">
    <property type="protein sequence ID" value="GGZ64511.1"/>
    <property type="molecule type" value="Genomic_DNA"/>
</dbReference>
<comment type="subcellular location">
    <subcellularLocation>
        <location evidence="1">Cell membrane</location>
        <topology evidence="1">Multi-pass membrane protein</topology>
    </subcellularLocation>
</comment>
<reference evidence="13" key="1">
    <citation type="journal article" date="2019" name="Int. J. Syst. Evol. Microbiol.">
        <title>The Global Catalogue of Microorganisms (GCM) 10K type strain sequencing project: providing services to taxonomists for standard genome sequencing and annotation.</title>
        <authorList>
            <consortium name="The Broad Institute Genomics Platform"/>
            <consortium name="The Broad Institute Genome Sequencing Center for Infectious Disease"/>
            <person name="Wu L."/>
            <person name="Ma J."/>
        </authorList>
    </citation>
    <scope>NUCLEOTIDE SEQUENCE [LARGE SCALE GENOMIC DNA]</scope>
    <source>
        <strain evidence="13">KCTC 22558</strain>
    </source>
</reference>
<feature type="compositionally biased region" description="Basic and acidic residues" evidence="7">
    <location>
        <begin position="338"/>
        <end position="361"/>
    </location>
</feature>
<dbReference type="Gene3D" id="3.30.70.100">
    <property type="match status" value="1"/>
</dbReference>
<feature type="domain" description="Mechanosensitive ion channel transmembrane helices 2/3" evidence="11">
    <location>
        <begin position="90"/>
        <end position="130"/>
    </location>
</feature>
<dbReference type="Gene3D" id="2.30.30.60">
    <property type="match status" value="1"/>
</dbReference>
<dbReference type="InterPro" id="IPR052702">
    <property type="entry name" value="MscS-like_channel"/>
</dbReference>
<keyword evidence="4 8" id="KW-0812">Transmembrane</keyword>
<name>A0ABQ3C1K8_9GAMM</name>
<dbReference type="RefSeq" id="WP_189449095.1">
    <property type="nucleotide sequence ID" value="NZ_BMXY01000002.1"/>
</dbReference>
<dbReference type="Proteomes" id="UP000643403">
    <property type="component" value="Unassembled WGS sequence"/>
</dbReference>
<comment type="similarity">
    <text evidence="2">Belongs to the MscS (TC 1.A.23) family.</text>
</comment>
<dbReference type="Pfam" id="PF21082">
    <property type="entry name" value="MS_channel_3rd"/>
    <property type="match status" value="1"/>
</dbReference>
<proteinExistence type="inferred from homology"/>
<dbReference type="Gene3D" id="1.10.287.1260">
    <property type="match status" value="1"/>
</dbReference>
<gene>
    <name evidence="12" type="ORF">GCM10008101_17730</name>
</gene>
<evidence type="ECO:0000256" key="5">
    <source>
        <dbReference type="ARBA" id="ARBA00022989"/>
    </source>
</evidence>
<dbReference type="InterPro" id="IPR011066">
    <property type="entry name" value="MscS_channel_C_sf"/>
</dbReference>
<evidence type="ECO:0000259" key="9">
    <source>
        <dbReference type="Pfam" id="PF00924"/>
    </source>
</evidence>
<dbReference type="SUPFAM" id="SSF82861">
    <property type="entry name" value="Mechanosensitive channel protein MscS (YggB), transmembrane region"/>
    <property type="match status" value="1"/>
</dbReference>
<accession>A0ABQ3C1K8</accession>
<evidence type="ECO:0000256" key="1">
    <source>
        <dbReference type="ARBA" id="ARBA00004651"/>
    </source>
</evidence>
<keyword evidence="3" id="KW-1003">Cell membrane</keyword>
<protein>
    <submittedName>
        <fullName evidence="12">Transporter</fullName>
    </submittedName>
</protein>
<dbReference type="PANTHER" id="PTHR30347">
    <property type="entry name" value="POTASSIUM CHANNEL RELATED"/>
    <property type="match status" value="1"/>
</dbReference>
<feature type="domain" description="Mechanosensitive ion channel MscS C-terminal" evidence="10">
    <location>
        <begin position="208"/>
        <end position="294"/>
    </location>
</feature>
<dbReference type="SUPFAM" id="SSF50182">
    <property type="entry name" value="Sm-like ribonucleoproteins"/>
    <property type="match status" value="1"/>
</dbReference>
<evidence type="ECO:0000256" key="7">
    <source>
        <dbReference type="SAM" id="MobiDB-lite"/>
    </source>
</evidence>
<evidence type="ECO:0000313" key="12">
    <source>
        <dbReference type="EMBL" id="GGZ64511.1"/>
    </source>
</evidence>
<evidence type="ECO:0000313" key="13">
    <source>
        <dbReference type="Proteomes" id="UP000643403"/>
    </source>
</evidence>